<feature type="transmembrane region" description="Helical" evidence="1">
    <location>
        <begin position="97"/>
        <end position="115"/>
    </location>
</feature>
<evidence type="ECO:0000256" key="1">
    <source>
        <dbReference type="SAM" id="Phobius"/>
    </source>
</evidence>
<keyword evidence="1" id="KW-1133">Transmembrane helix</keyword>
<accession>A0A6C0C7L6</accession>
<sequence>MESIFWTYFNALFPFIFMSIFGTIECLLVLVVIHFIICSLMNIEEKASSRMLKIETFVMVLALTHKYLPSDFISWYIKISGIFLLIGIQYEIYNIGFWPKCYLFIGISLLLSVFLWHPGFIYMLIDWYFLIFDSVWLLSTFNDRRNLHNTAIFIFGCLREVYHMFACAGSLAMLVAMFDIAIICYVFYNTVHVQQYANNRNYLLAGSYLFICMCIYFMENMVMMLNHLTFLVCMIGYYLDAHKSGLISLLTWCNKMGLCVCDYQIDDYTGKIKKRTRITLLYSITMSKQEICRLADKENHFDSITCDFNDEWCEVAETSEKKVKERVNLFNKILMLNSSAVDISPYISSLPHIKLSFSDNIFIPHIYMLLQQLNLHKDIKTFISQTYVALILAKITSLPRNKYLDN</sequence>
<dbReference type="EMBL" id="MN739355">
    <property type="protein sequence ID" value="QHT00421.1"/>
    <property type="molecule type" value="Genomic_DNA"/>
</dbReference>
<proteinExistence type="predicted"/>
<name>A0A6C0C7L6_9ZZZZ</name>
<feature type="transmembrane region" description="Helical" evidence="1">
    <location>
        <begin position="12"/>
        <end position="38"/>
    </location>
</feature>
<feature type="transmembrane region" description="Helical" evidence="1">
    <location>
        <begin position="162"/>
        <end position="188"/>
    </location>
</feature>
<organism evidence="2">
    <name type="scientific">viral metagenome</name>
    <dbReference type="NCBI Taxonomy" id="1070528"/>
    <lineage>
        <taxon>unclassified sequences</taxon>
        <taxon>metagenomes</taxon>
        <taxon>organismal metagenomes</taxon>
    </lineage>
</organism>
<keyword evidence="1" id="KW-0812">Transmembrane</keyword>
<keyword evidence="1" id="KW-0472">Membrane</keyword>
<feature type="transmembrane region" description="Helical" evidence="1">
    <location>
        <begin position="208"/>
        <end position="239"/>
    </location>
</feature>
<reference evidence="2" key="1">
    <citation type="journal article" date="2020" name="Nature">
        <title>Giant virus diversity and host interactions through global metagenomics.</title>
        <authorList>
            <person name="Schulz F."/>
            <person name="Roux S."/>
            <person name="Paez-Espino D."/>
            <person name="Jungbluth S."/>
            <person name="Walsh D.A."/>
            <person name="Denef V.J."/>
            <person name="McMahon K.D."/>
            <person name="Konstantinidis K.T."/>
            <person name="Eloe-Fadrosh E.A."/>
            <person name="Kyrpides N.C."/>
            <person name="Woyke T."/>
        </authorList>
    </citation>
    <scope>NUCLEOTIDE SEQUENCE</scope>
    <source>
        <strain evidence="2">GVMAG-M-3300020192-26</strain>
    </source>
</reference>
<evidence type="ECO:0000313" key="2">
    <source>
        <dbReference type="EMBL" id="QHT00421.1"/>
    </source>
</evidence>
<protein>
    <submittedName>
        <fullName evidence="2">Uncharacterized protein</fullName>
    </submittedName>
</protein>
<dbReference type="AlphaFoldDB" id="A0A6C0C7L6"/>